<protein>
    <submittedName>
        <fullName evidence="1">Uncharacterized protein</fullName>
    </submittedName>
</protein>
<dbReference type="Pfam" id="PF18759">
    <property type="entry name" value="Plavaka"/>
    <property type="match status" value="1"/>
</dbReference>
<reference evidence="2" key="2">
    <citation type="submission" date="2015-01" db="EMBL/GenBank/DDBJ databases">
        <title>Evolutionary Origins and Diversification of the Mycorrhizal Mutualists.</title>
        <authorList>
            <consortium name="DOE Joint Genome Institute"/>
            <consortium name="Mycorrhizal Genomics Consortium"/>
            <person name="Kohler A."/>
            <person name="Kuo A."/>
            <person name="Nagy L.G."/>
            <person name="Floudas D."/>
            <person name="Copeland A."/>
            <person name="Barry K.W."/>
            <person name="Cichocki N."/>
            <person name="Veneault-Fourrey C."/>
            <person name="LaButti K."/>
            <person name="Lindquist E.A."/>
            <person name="Lipzen A."/>
            <person name="Lundell T."/>
            <person name="Morin E."/>
            <person name="Murat C."/>
            <person name="Riley R."/>
            <person name="Ohm R."/>
            <person name="Sun H."/>
            <person name="Tunlid A."/>
            <person name="Henrissat B."/>
            <person name="Grigoriev I.V."/>
            <person name="Hibbett D.S."/>
            <person name="Martin F."/>
        </authorList>
    </citation>
    <scope>NUCLEOTIDE SEQUENCE [LARGE SCALE GENOMIC DNA]</scope>
    <source>
        <strain evidence="2">Foug A</strain>
    </source>
</reference>
<accession>A0A0C2ZSG0</accession>
<keyword evidence="2" id="KW-1185">Reference proteome</keyword>
<dbReference type="OrthoDB" id="3232941at2759"/>
<reference evidence="1 2" key="1">
    <citation type="submission" date="2014-04" db="EMBL/GenBank/DDBJ databases">
        <authorList>
            <consortium name="DOE Joint Genome Institute"/>
            <person name="Kuo A."/>
            <person name="Kohler A."/>
            <person name="Nagy L.G."/>
            <person name="Floudas D."/>
            <person name="Copeland A."/>
            <person name="Barry K.W."/>
            <person name="Cichocki N."/>
            <person name="Veneault-Fourrey C."/>
            <person name="LaButti K."/>
            <person name="Lindquist E.A."/>
            <person name="Lipzen A."/>
            <person name="Lundell T."/>
            <person name="Morin E."/>
            <person name="Murat C."/>
            <person name="Sun H."/>
            <person name="Tunlid A."/>
            <person name="Henrissat B."/>
            <person name="Grigoriev I.V."/>
            <person name="Hibbett D.S."/>
            <person name="Martin F."/>
            <person name="Nordberg H.P."/>
            <person name="Cantor M.N."/>
            <person name="Hua S.X."/>
        </authorList>
    </citation>
    <scope>NUCLEOTIDE SEQUENCE [LARGE SCALE GENOMIC DNA]</scope>
    <source>
        <strain evidence="1 2">Foug A</strain>
    </source>
</reference>
<evidence type="ECO:0000313" key="2">
    <source>
        <dbReference type="Proteomes" id="UP000053989"/>
    </source>
</evidence>
<name>A0A0C2ZSG0_9AGAM</name>
<sequence length="192" mass="22305">MLGGVRQPFWVGFPLCDIHLSITPNVFHQLYQGMIKHMVTWCSSFMDDAELDHHVHTLPPCFGLRHFKGGWSCLSQISGKEWKDMASILLGCLVGKVPSEVLVCYRALLDFIYIAQYPTHDDESLQYLEDALDLFHEHKQVLIDIGVHNHLDIPKLHSMVHYMELIKNFGTTDNYNTEMFKWFHIDMAKEGW</sequence>
<dbReference type="AlphaFoldDB" id="A0A0C2ZSG0"/>
<gene>
    <name evidence="1" type="ORF">SCLCIDRAFT_134503</name>
</gene>
<dbReference type="InParanoid" id="A0A0C2ZSG0"/>
<dbReference type="EMBL" id="KN822133">
    <property type="protein sequence ID" value="KIM55517.1"/>
    <property type="molecule type" value="Genomic_DNA"/>
</dbReference>
<dbReference type="Proteomes" id="UP000053989">
    <property type="component" value="Unassembled WGS sequence"/>
</dbReference>
<proteinExistence type="predicted"/>
<evidence type="ECO:0000313" key="1">
    <source>
        <dbReference type="EMBL" id="KIM55517.1"/>
    </source>
</evidence>
<dbReference type="InterPro" id="IPR041078">
    <property type="entry name" value="Plavaka"/>
</dbReference>
<dbReference type="HOGENOM" id="CLU_006344_12_3_1"/>
<dbReference type="STRING" id="1036808.A0A0C2ZSG0"/>
<organism evidence="1 2">
    <name type="scientific">Scleroderma citrinum Foug A</name>
    <dbReference type="NCBI Taxonomy" id="1036808"/>
    <lineage>
        <taxon>Eukaryota</taxon>
        <taxon>Fungi</taxon>
        <taxon>Dikarya</taxon>
        <taxon>Basidiomycota</taxon>
        <taxon>Agaricomycotina</taxon>
        <taxon>Agaricomycetes</taxon>
        <taxon>Agaricomycetidae</taxon>
        <taxon>Boletales</taxon>
        <taxon>Sclerodermatineae</taxon>
        <taxon>Sclerodermataceae</taxon>
        <taxon>Scleroderma</taxon>
    </lineage>
</organism>